<accession>A0A8H7AB03</accession>
<dbReference type="AlphaFoldDB" id="A0A8H7AB03"/>
<dbReference type="Proteomes" id="UP000606974">
    <property type="component" value="Unassembled WGS sequence"/>
</dbReference>
<dbReference type="InterPro" id="IPR012349">
    <property type="entry name" value="Split_barrel_FMN-bd"/>
</dbReference>
<evidence type="ECO:0000313" key="4">
    <source>
        <dbReference type="Proteomes" id="UP000606974"/>
    </source>
</evidence>
<keyword evidence="1" id="KW-0732">Signal</keyword>
<feature type="domain" description="CREG-like beta-barrel" evidence="2">
    <location>
        <begin position="46"/>
        <end position="238"/>
    </location>
</feature>
<evidence type="ECO:0000259" key="2">
    <source>
        <dbReference type="Pfam" id="PF13883"/>
    </source>
</evidence>
<dbReference type="Pfam" id="PF13883">
    <property type="entry name" value="CREG_beta-barrel"/>
    <property type="match status" value="1"/>
</dbReference>
<gene>
    <name evidence="3" type="ORF">GJ744_003232</name>
</gene>
<evidence type="ECO:0000313" key="3">
    <source>
        <dbReference type="EMBL" id="KAF7503842.1"/>
    </source>
</evidence>
<feature type="chain" id="PRO_5034723800" description="CREG-like beta-barrel domain-containing protein" evidence="1">
    <location>
        <begin position="23"/>
        <end position="256"/>
    </location>
</feature>
<dbReference type="PANTHER" id="PTHR37273">
    <property type="entry name" value="CHROMOSOME 8, WHOLE GENOME SHOTGUN SEQUENCE"/>
    <property type="match status" value="1"/>
</dbReference>
<sequence length="256" mass="28456">MLLHHILSLSLSPLALLPFTLSAPLDSQSPLSSSTDVQPTSRVPSRYESTILGRRLLALSSTGVISSIFPSSNQSQATPWTPPPTSVSSLSISLPDYLADCDSPSVGNPTLLFLDPSTSSRNSRVLPDQDPGHPNNISLSLSWWDAYPLLTGHRPWAPADLPRLSMIGYLEEMSIREAEETGVVACYLRRHPDARLWLPGDEHAAHGGRWVRLVVREVYWMGGFGDRHWIGWFDREEWNAVREAEWGAVRLPGERD</sequence>
<dbReference type="Gene3D" id="2.30.110.10">
    <property type="entry name" value="Electron Transport, Fmn-binding Protein, Chain A"/>
    <property type="match status" value="1"/>
</dbReference>
<proteinExistence type="predicted"/>
<dbReference type="SUPFAM" id="SSF50475">
    <property type="entry name" value="FMN-binding split barrel"/>
    <property type="match status" value="1"/>
</dbReference>
<protein>
    <recommendedName>
        <fullName evidence="2">CREG-like beta-barrel domain-containing protein</fullName>
    </recommendedName>
</protein>
<comment type="caution">
    <text evidence="3">The sequence shown here is derived from an EMBL/GenBank/DDBJ whole genome shotgun (WGS) entry which is preliminary data.</text>
</comment>
<feature type="signal peptide" evidence="1">
    <location>
        <begin position="1"/>
        <end position="22"/>
    </location>
</feature>
<dbReference type="EMBL" id="JAACFV010000160">
    <property type="protein sequence ID" value="KAF7503842.1"/>
    <property type="molecule type" value="Genomic_DNA"/>
</dbReference>
<keyword evidence="4" id="KW-1185">Reference proteome</keyword>
<dbReference type="InterPro" id="IPR055343">
    <property type="entry name" value="CREG_beta-barrel"/>
</dbReference>
<organism evidence="3 4">
    <name type="scientific">Endocarpon pusillum</name>
    <dbReference type="NCBI Taxonomy" id="364733"/>
    <lineage>
        <taxon>Eukaryota</taxon>
        <taxon>Fungi</taxon>
        <taxon>Dikarya</taxon>
        <taxon>Ascomycota</taxon>
        <taxon>Pezizomycotina</taxon>
        <taxon>Eurotiomycetes</taxon>
        <taxon>Chaetothyriomycetidae</taxon>
        <taxon>Verrucariales</taxon>
        <taxon>Verrucariaceae</taxon>
        <taxon>Endocarpon</taxon>
    </lineage>
</organism>
<dbReference type="PANTHER" id="PTHR37273:SF1">
    <property type="entry name" value="ADL397C-AP"/>
    <property type="match status" value="1"/>
</dbReference>
<name>A0A8H7AB03_9EURO</name>
<dbReference type="OrthoDB" id="2138282at2759"/>
<evidence type="ECO:0000256" key="1">
    <source>
        <dbReference type="SAM" id="SignalP"/>
    </source>
</evidence>
<reference evidence="3" key="1">
    <citation type="submission" date="2020-02" db="EMBL/GenBank/DDBJ databases">
        <authorList>
            <person name="Palmer J.M."/>
        </authorList>
    </citation>
    <scope>NUCLEOTIDE SEQUENCE</scope>
    <source>
        <strain evidence="3">EPUS1.4</strain>
        <tissue evidence="3">Thallus</tissue>
    </source>
</reference>